<dbReference type="Proteomes" id="UP001499933">
    <property type="component" value="Unassembled WGS sequence"/>
</dbReference>
<comment type="similarity">
    <text evidence="2">Belongs to the triosephosphate isomerase family.</text>
</comment>
<dbReference type="SUPFAM" id="SSF51351">
    <property type="entry name" value="Triosephosphate isomerase (TIM)"/>
    <property type="match status" value="1"/>
</dbReference>
<proteinExistence type="inferred from homology"/>
<dbReference type="InterPro" id="IPR000652">
    <property type="entry name" value="Triosephosphate_isomerase"/>
</dbReference>
<dbReference type="PANTHER" id="PTHR21139">
    <property type="entry name" value="TRIOSEPHOSPHATE ISOMERASE"/>
    <property type="match status" value="1"/>
</dbReference>
<gene>
    <name evidence="3" type="ORF">GCM10009776_19550</name>
</gene>
<dbReference type="RefSeq" id="WP_344093903.1">
    <property type="nucleotide sequence ID" value="NZ_BAAAOG010000002.1"/>
</dbReference>
<keyword evidence="4" id="KW-1185">Reference proteome</keyword>
<dbReference type="InterPro" id="IPR035990">
    <property type="entry name" value="TIM_sf"/>
</dbReference>
<comment type="subunit">
    <text evidence="2">Homodimer.</text>
</comment>
<organism evidence="3 4">
    <name type="scientific">Microbacterium deminutum</name>
    <dbReference type="NCBI Taxonomy" id="344164"/>
    <lineage>
        <taxon>Bacteria</taxon>
        <taxon>Bacillati</taxon>
        <taxon>Actinomycetota</taxon>
        <taxon>Actinomycetes</taxon>
        <taxon>Micrococcales</taxon>
        <taxon>Microbacteriaceae</taxon>
        <taxon>Microbacterium</taxon>
    </lineage>
</organism>
<keyword evidence="2" id="KW-0963">Cytoplasm</keyword>
<comment type="pathway">
    <text evidence="2">Carbohydrate biosynthesis; gluconeogenesis.</text>
</comment>
<dbReference type="InterPro" id="IPR013785">
    <property type="entry name" value="Aldolase_TIM"/>
</dbReference>
<keyword evidence="1 2" id="KW-0413">Isomerase</keyword>
<dbReference type="PROSITE" id="PS51440">
    <property type="entry name" value="TIM_2"/>
    <property type="match status" value="1"/>
</dbReference>
<evidence type="ECO:0000313" key="3">
    <source>
        <dbReference type="EMBL" id="GAA1957400.1"/>
    </source>
</evidence>
<comment type="subcellular location">
    <subcellularLocation>
        <location evidence="2">Cytoplasm</location>
    </subcellularLocation>
</comment>
<keyword evidence="2" id="KW-0324">Glycolysis</keyword>
<evidence type="ECO:0000256" key="2">
    <source>
        <dbReference type="RuleBase" id="RU363013"/>
    </source>
</evidence>
<dbReference type="PANTHER" id="PTHR21139:SF2">
    <property type="entry name" value="TRIOSEPHOSPHATE ISOMERASE"/>
    <property type="match status" value="1"/>
</dbReference>
<comment type="catalytic activity">
    <reaction evidence="2">
        <text>D-glyceraldehyde 3-phosphate = dihydroxyacetone phosphate</text>
        <dbReference type="Rhea" id="RHEA:18585"/>
        <dbReference type="ChEBI" id="CHEBI:57642"/>
        <dbReference type="ChEBI" id="CHEBI:59776"/>
        <dbReference type="EC" id="5.3.1.1"/>
    </reaction>
</comment>
<dbReference type="CDD" id="cd00311">
    <property type="entry name" value="TIM"/>
    <property type="match status" value="1"/>
</dbReference>
<dbReference type="GO" id="GO:0016853">
    <property type="term" value="F:isomerase activity"/>
    <property type="evidence" value="ECO:0007669"/>
    <property type="project" value="UniProtKB-KW"/>
</dbReference>
<dbReference type="EMBL" id="BAAAOG010000002">
    <property type="protein sequence ID" value="GAA1957400.1"/>
    <property type="molecule type" value="Genomic_DNA"/>
</dbReference>
<keyword evidence="2" id="KW-0312">Gluconeogenesis</keyword>
<sequence>MTARATVGVSLKMYFGHREARTWFARVAEIAGRHSAIVDGSVEFFVIPTYLQIGAALEAFDGTRTIVGAQDAASEDFGPFTGEVSPAELAEVGVGVVEIGHAERRRLFAETDEVVRAKTAAVLRNGLRPVLCIGEEDQLAADDAATRTVAQLRDALDGAPDGPLIVAYEPVWAIGAPEPAPAAHIATVARALRDAVADRPGTFVIYGGSAGPGLLTAVGDAVDGLFLGRFAHDVGNLVAVLDEAAEHARSRTSEATT</sequence>
<name>A0ABN2QS20_9MICO</name>
<evidence type="ECO:0000256" key="1">
    <source>
        <dbReference type="ARBA" id="ARBA00023235"/>
    </source>
</evidence>
<dbReference type="Gene3D" id="3.20.20.70">
    <property type="entry name" value="Aldolase class I"/>
    <property type="match status" value="1"/>
</dbReference>
<dbReference type="EC" id="5.3.1.1" evidence="2"/>
<reference evidence="3 4" key="1">
    <citation type="journal article" date="2019" name="Int. J. Syst. Evol. Microbiol.">
        <title>The Global Catalogue of Microorganisms (GCM) 10K type strain sequencing project: providing services to taxonomists for standard genome sequencing and annotation.</title>
        <authorList>
            <consortium name="The Broad Institute Genomics Platform"/>
            <consortium name="The Broad Institute Genome Sequencing Center for Infectious Disease"/>
            <person name="Wu L."/>
            <person name="Ma J."/>
        </authorList>
    </citation>
    <scope>NUCLEOTIDE SEQUENCE [LARGE SCALE GENOMIC DNA]</scope>
    <source>
        <strain evidence="3 4">JCM 14901</strain>
    </source>
</reference>
<protein>
    <recommendedName>
        <fullName evidence="2">Triosephosphate isomerase</fullName>
        <ecNumber evidence="2">5.3.1.1</ecNumber>
    </recommendedName>
</protein>
<dbReference type="Pfam" id="PF00121">
    <property type="entry name" value="TIM"/>
    <property type="match status" value="1"/>
</dbReference>
<comment type="pathway">
    <text evidence="2">Carbohydrate degradation; glycolysis; D-glyceraldehyde 3-phosphate from glycerone phosphate: step 1/1.</text>
</comment>
<comment type="caution">
    <text evidence="3">The sequence shown here is derived from an EMBL/GenBank/DDBJ whole genome shotgun (WGS) entry which is preliminary data.</text>
</comment>
<accession>A0ABN2QS20</accession>
<evidence type="ECO:0000313" key="4">
    <source>
        <dbReference type="Proteomes" id="UP001499933"/>
    </source>
</evidence>